<protein>
    <submittedName>
        <fullName evidence="1">Uncharacterized protein</fullName>
    </submittedName>
</protein>
<sequence length="536" mass="59571">MTTEGEKLLLKPNLPRTRDMNFVGRFHQNYGFEEGLFEYLLAQKEIWGDKLFFVDENQFRAVANERRHLTRDLVVVEKSSLMFAEVEGSEILENAFKSQFGSEPKEVIIAAGGNESREILEAGNSLNMSTKTKRNSSILNVGGIITALKWLPYGPFLAIAVAYHEGGLSNAVKSPSLLVFSGGSNATEIKSCIQLYKYDLTATSLTLERVLITSSFGAASSINWLPFKVKEDGTCVLSALFTDGRVHFFRIGSSLPESKYIDVKSSSWTISLKDERSDSSLPITAYDIFDESKVIVGTIDGAIAEFVLPGFDDHPEIPSFVNYVADSAINTITVGRVFNGHVLLVNTATTRSFAILYENLRQSRVEVAYTVLDLPPRYHEGYRIFIYPDSAETIGYSFARHPQQKQSLLLQTELVSSFHTSEFLNHPLAIVGNVAGDFYVMNIARKIIGVPKAHNRLVLPLRIWSFSLETDRTTLRLSGDYVPTTADKSNVAYSFTPHEIGISACAWNEDFDGSSTYAMGTYSGLLVLERLDPAFN</sequence>
<dbReference type="VEuPathDB" id="FungiDB:B9J08_000241"/>
<comment type="caution">
    <text evidence="1">The sequence shown here is derived from an EMBL/GenBank/DDBJ whole genome shotgun (WGS) entry which is preliminary data.</text>
</comment>
<dbReference type="VEuPathDB" id="FungiDB:CJI97_000242"/>
<dbReference type="VEuPathDB" id="FungiDB:CJJ09_002213"/>
<dbReference type="VEuPathDB" id="FungiDB:CJI96_0000967"/>
<organism evidence="1 2">
    <name type="scientific">Candidozyma auris</name>
    <name type="common">Yeast</name>
    <name type="synonym">Candida auris</name>
    <dbReference type="NCBI Taxonomy" id="498019"/>
    <lineage>
        <taxon>Eukaryota</taxon>
        <taxon>Fungi</taxon>
        <taxon>Dikarya</taxon>
        <taxon>Ascomycota</taxon>
        <taxon>Saccharomycotina</taxon>
        <taxon>Pichiomycetes</taxon>
        <taxon>Metschnikowiaceae</taxon>
        <taxon>Candidozyma</taxon>
    </lineage>
</organism>
<dbReference type="VEuPathDB" id="FungiDB:CJJ07_001642"/>
<dbReference type="Proteomes" id="UP000037122">
    <property type="component" value="Unassembled WGS sequence"/>
</dbReference>
<dbReference type="AlphaFoldDB" id="A0A0L0P2L7"/>
<accession>A0A0L0P2L7</accession>
<evidence type="ECO:0000313" key="1">
    <source>
        <dbReference type="EMBL" id="KNE00514.1"/>
    </source>
</evidence>
<dbReference type="EMBL" id="LGST01000018">
    <property type="protein sequence ID" value="KNE00514.1"/>
    <property type="molecule type" value="Genomic_DNA"/>
</dbReference>
<dbReference type="VEuPathDB" id="FungiDB:QG37_02546"/>
<dbReference type="SUPFAM" id="SSF50978">
    <property type="entry name" value="WD40 repeat-like"/>
    <property type="match status" value="1"/>
</dbReference>
<reference evidence="2" key="1">
    <citation type="journal article" date="2015" name="BMC Genomics">
        <title>Draft genome of a commonly misdiagnosed multidrug resistant pathogen Candida auris.</title>
        <authorList>
            <person name="Chatterjee S."/>
            <person name="Alampalli S.V."/>
            <person name="Nageshan R.K."/>
            <person name="Chettiar S.T."/>
            <person name="Joshi S."/>
            <person name="Tatu U.S."/>
        </authorList>
    </citation>
    <scope>NUCLEOTIDE SEQUENCE [LARGE SCALE GENOMIC DNA]</scope>
    <source>
        <strain evidence="2">6684</strain>
    </source>
</reference>
<dbReference type="InterPro" id="IPR036322">
    <property type="entry name" value="WD40_repeat_dom_sf"/>
</dbReference>
<evidence type="ECO:0000313" key="2">
    <source>
        <dbReference type="Proteomes" id="UP000037122"/>
    </source>
</evidence>
<proteinExistence type="predicted"/>
<gene>
    <name evidence="1" type="ORF">QG37_02546</name>
</gene>
<name>A0A0L0P2L7_CANAR</name>